<comment type="caution">
    <text evidence="2">The sequence shown here is derived from an EMBL/GenBank/DDBJ whole genome shotgun (WGS) entry which is preliminary data.</text>
</comment>
<dbReference type="Pfam" id="PF04101">
    <property type="entry name" value="Glyco_tran_28_C"/>
    <property type="match status" value="1"/>
</dbReference>
<dbReference type="EMBL" id="JAHKNG010000052">
    <property type="protein sequence ID" value="MBU3032045.1"/>
    <property type="molecule type" value="Genomic_DNA"/>
</dbReference>
<evidence type="ECO:0000313" key="3">
    <source>
        <dbReference type="Proteomes" id="UP001166191"/>
    </source>
</evidence>
<reference evidence="2" key="1">
    <citation type="submission" date="2021-06" db="EMBL/GenBank/DDBJ databases">
        <title>Paracoccus bacterium XHP0099 sp. nov., isolated from the surface waters of the Yellow Sea.</title>
        <authorList>
            <person name="Xue H."/>
            <person name="Zhang D."/>
        </authorList>
    </citation>
    <scope>NUCLEOTIDE SEQUENCE</scope>
    <source>
        <strain evidence="2">XHP0099</strain>
    </source>
</reference>
<gene>
    <name evidence="2" type="ORF">KNW02_18260</name>
</gene>
<accession>A0ABS6AN93</accession>
<feature type="domain" description="Glycosyl transferase family 28 C-terminal" evidence="1">
    <location>
        <begin position="615"/>
        <end position="681"/>
    </location>
</feature>
<dbReference type="Proteomes" id="UP001166191">
    <property type="component" value="Unassembled WGS sequence"/>
</dbReference>
<organism evidence="2 3">
    <name type="scientific">Paracoccus marinaquae</name>
    <dbReference type="NCBI Taxonomy" id="2841926"/>
    <lineage>
        <taxon>Bacteria</taxon>
        <taxon>Pseudomonadati</taxon>
        <taxon>Pseudomonadota</taxon>
        <taxon>Alphaproteobacteria</taxon>
        <taxon>Rhodobacterales</taxon>
        <taxon>Paracoccaceae</taxon>
        <taxon>Paracoccus</taxon>
    </lineage>
</organism>
<evidence type="ECO:0000259" key="1">
    <source>
        <dbReference type="Pfam" id="PF04101"/>
    </source>
</evidence>
<dbReference type="PANTHER" id="PTHR21015">
    <property type="entry name" value="UDP-N-ACETYLGLUCOSAMINE--N-ACETYLMURAMYL-(PENTAPEPTIDE) PYROPHOSPHORYL-UNDECAPRENOL N-ACETYLGLUCOSAMINE TRANSFERASE 1"/>
    <property type="match status" value="1"/>
</dbReference>
<dbReference type="InterPro" id="IPR007235">
    <property type="entry name" value="Glyco_trans_28_C"/>
</dbReference>
<sequence length="733" mass="81185">MPGSFDILYFIEPRFSGGTSAAVSAELTALGRADIRVGICPVLSPVFPAPRPTDRNISVLLDSPHCTVVDPQHEVSAKLVLVHHPRLFEELPAEALRVTATDLVLVLHHPPTGGFGQRQYDLDRILRNLSEIFTCPIWLAPVGPNVRSRLNMPTDMPVKVISEDWLNLIDFDLWQFHPRPIPGATVHIGRHSRPQMNKFPDTRDDALRIYPERPDYRIMMLGAPPELARRYDPVPANWCLLPFDASGVRAFLRDLDVFVYFHGAEWVEAFGYAVLEAIATGVPAVVPRSFEPLFHEAAIYADPHDVVQAIACIATDPETRNRHVHDARMLVERRFGLDQFLPRLNRLFPDWRGPARRPLPQPQTPAERYLFVTSNGVGLGHLTRCLAIARHLPQGSKTAFFTLSQAFGLAVDAGYLTRFIPFHRATGADPESWNAALAVELADFLDFFRPDIVAFDGNTPYRGLLHALQDRPHIRRAWIRRALWAPDAALAADRAEQFDMIIEPGEFSARFDTGPTVSRNEADRVAPILSLSPGEWLDRATARAELRIAPGATTVALMLGAGTNFNFRPVRQRLLEALRQRPGLEIIEIKSPISPAAEDGPGDPRQVKLYPAAPLLPAFDAVICSAGYNSFHEIMAGTTPALFVPNEAAEMDLQLLRARHAVAIGCARVLRANDRSGAAAEVAALLDPAEARRMSQRLEAITVGDGSRQAARLLSRLAHSVRTWAPRAPHAKS</sequence>
<evidence type="ECO:0000313" key="2">
    <source>
        <dbReference type="EMBL" id="MBU3032045.1"/>
    </source>
</evidence>
<protein>
    <recommendedName>
        <fullName evidence="1">Glycosyl transferase family 28 C-terminal domain-containing protein</fullName>
    </recommendedName>
</protein>
<proteinExistence type="predicted"/>
<dbReference type="PANTHER" id="PTHR21015:SF22">
    <property type="entry name" value="GLYCOSYLTRANSFERASE"/>
    <property type="match status" value="1"/>
</dbReference>
<keyword evidence="3" id="KW-1185">Reference proteome</keyword>
<dbReference type="RefSeq" id="WP_216034653.1">
    <property type="nucleotide sequence ID" value="NZ_JAHKNG010000052.1"/>
</dbReference>
<name>A0ABS6AN93_9RHOB</name>